<dbReference type="EMBL" id="PGGS01003793">
    <property type="protein sequence ID" value="PNG99181.1"/>
    <property type="molecule type" value="Genomic_DNA"/>
</dbReference>
<evidence type="ECO:0000313" key="3">
    <source>
        <dbReference type="Proteomes" id="UP000236333"/>
    </source>
</evidence>
<dbReference type="SUPFAM" id="SSF52540">
    <property type="entry name" value="P-loop containing nucleoside triphosphate hydrolases"/>
    <property type="match status" value="1"/>
</dbReference>
<dbReference type="Gene3D" id="3.40.50.300">
    <property type="entry name" value="P-loop containing nucleotide triphosphate hydrolases"/>
    <property type="match status" value="1"/>
</dbReference>
<keyword evidence="3" id="KW-1185">Reference proteome</keyword>
<dbReference type="InterPro" id="IPR027417">
    <property type="entry name" value="P-loop_NTPase"/>
</dbReference>
<proteinExistence type="predicted"/>
<accession>A0A2J7ZFX8</accession>
<protein>
    <submittedName>
        <fullName evidence="2">DNA polymerase alpha-associated DNA helicase A</fullName>
    </submittedName>
</protein>
<dbReference type="Proteomes" id="UP000236333">
    <property type="component" value="Unassembled WGS sequence"/>
</dbReference>
<dbReference type="GO" id="GO:0003724">
    <property type="term" value="F:RNA helicase activity"/>
    <property type="evidence" value="ECO:0007669"/>
    <property type="project" value="TreeGrafter"/>
</dbReference>
<dbReference type="AlphaFoldDB" id="A0A2J7ZFX8"/>
<dbReference type="Pfam" id="PF13087">
    <property type="entry name" value="AAA_12"/>
    <property type="match status" value="1"/>
</dbReference>
<organism evidence="2 3">
    <name type="scientific">Tetrabaena socialis</name>
    <dbReference type="NCBI Taxonomy" id="47790"/>
    <lineage>
        <taxon>Eukaryota</taxon>
        <taxon>Viridiplantae</taxon>
        <taxon>Chlorophyta</taxon>
        <taxon>core chlorophytes</taxon>
        <taxon>Chlorophyceae</taxon>
        <taxon>CS clade</taxon>
        <taxon>Chlamydomonadales</taxon>
        <taxon>Tetrabaenaceae</taxon>
        <taxon>Tetrabaena</taxon>
    </lineage>
</organism>
<evidence type="ECO:0000313" key="2">
    <source>
        <dbReference type="EMBL" id="PNG99181.1"/>
    </source>
</evidence>
<feature type="domain" description="DNA2/NAM7 helicase-like C-terminal" evidence="1">
    <location>
        <begin position="1"/>
        <end position="122"/>
    </location>
</feature>
<name>A0A2J7ZFX8_9CHLO</name>
<sequence>MFVDVAEGREELAQGGSKSNAAEARVVVGLVRSLLAAGVPTGDIGVVTPYTAQMHLLSRLLAPVLPAVGPPLEVSSVDGYQGREKEIMIFSTVRANTSGSIGFLEDWRRLNVAITRPRRALLL</sequence>
<dbReference type="InterPro" id="IPR045055">
    <property type="entry name" value="DNA2/NAM7-like"/>
</dbReference>
<dbReference type="GO" id="GO:0005737">
    <property type="term" value="C:cytoplasm"/>
    <property type="evidence" value="ECO:0007669"/>
    <property type="project" value="TreeGrafter"/>
</dbReference>
<evidence type="ECO:0000259" key="1">
    <source>
        <dbReference type="Pfam" id="PF13087"/>
    </source>
</evidence>
<dbReference type="InterPro" id="IPR047187">
    <property type="entry name" value="SF1_C_Upf1"/>
</dbReference>
<gene>
    <name evidence="2" type="ORF">TSOC_015047</name>
</gene>
<feature type="non-terminal residue" evidence="2">
    <location>
        <position position="123"/>
    </location>
</feature>
<dbReference type="InterPro" id="IPR041679">
    <property type="entry name" value="DNA2/NAM7-like_C"/>
</dbReference>
<dbReference type="PANTHER" id="PTHR10887:SF517">
    <property type="entry name" value="RNA HELICASE NONSENSE MRNA REDUCING FACTOR"/>
    <property type="match status" value="1"/>
</dbReference>
<dbReference type="OrthoDB" id="6513042at2759"/>
<dbReference type="PANTHER" id="PTHR10887">
    <property type="entry name" value="DNA2/NAM7 HELICASE FAMILY"/>
    <property type="match status" value="1"/>
</dbReference>
<dbReference type="CDD" id="cd18808">
    <property type="entry name" value="SF1_C_Upf1"/>
    <property type="match status" value="1"/>
</dbReference>
<reference evidence="2 3" key="1">
    <citation type="journal article" date="2017" name="Mol. Biol. Evol.">
        <title>The 4-celled Tetrabaena socialis nuclear genome reveals the essential components for genetic control of cell number at the origin of multicellularity in the volvocine lineage.</title>
        <authorList>
            <person name="Featherston J."/>
            <person name="Arakaki Y."/>
            <person name="Hanschen E.R."/>
            <person name="Ferris P.J."/>
            <person name="Michod R.E."/>
            <person name="Olson B.J.S.C."/>
            <person name="Nozaki H."/>
            <person name="Durand P.M."/>
        </authorList>
    </citation>
    <scope>NUCLEOTIDE SEQUENCE [LARGE SCALE GENOMIC DNA]</scope>
    <source>
        <strain evidence="2 3">NIES-571</strain>
    </source>
</reference>
<dbReference type="GO" id="GO:0000184">
    <property type="term" value="P:nuclear-transcribed mRNA catabolic process, nonsense-mediated decay"/>
    <property type="evidence" value="ECO:0007669"/>
    <property type="project" value="TreeGrafter"/>
</dbReference>
<comment type="caution">
    <text evidence="2">The sequence shown here is derived from an EMBL/GenBank/DDBJ whole genome shotgun (WGS) entry which is preliminary data.</text>
</comment>